<keyword evidence="1" id="KW-0812">Transmembrane</keyword>
<dbReference type="OrthoDB" id="1690999at2"/>
<feature type="domain" description="SH3b" evidence="3">
    <location>
        <begin position="36"/>
        <end position="87"/>
    </location>
</feature>
<keyword evidence="1" id="KW-1133">Transmembrane helix</keyword>
<keyword evidence="2" id="KW-0732">Signal</keyword>
<evidence type="ECO:0000256" key="2">
    <source>
        <dbReference type="SAM" id="SignalP"/>
    </source>
</evidence>
<evidence type="ECO:0000259" key="3">
    <source>
        <dbReference type="Pfam" id="PF08239"/>
    </source>
</evidence>
<reference evidence="5" key="1">
    <citation type="submission" date="2016-10" db="EMBL/GenBank/DDBJ databases">
        <authorList>
            <person name="de Groot N.N."/>
        </authorList>
    </citation>
    <scope>NUCLEOTIDE SEQUENCE [LARGE SCALE GENOMIC DNA]</scope>
    <source>
        <strain evidence="5">BP1-145</strain>
    </source>
</reference>
<feature type="chain" id="PRO_5011741954" evidence="2">
    <location>
        <begin position="25"/>
        <end position="461"/>
    </location>
</feature>
<dbReference type="Proteomes" id="UP000199134">
    <property type="component" value="Unassembled WGS sequence"/>
</dbReference>
<sequence length="461" mass="53100">MKTKIMRFAFLQFLLFFCVLTISAESYPAWCSTTTNLNIRTTPSKRGGKISTVTPGTWLQVRYVRSDGWAVIEYNNGTAYCYAKYLSYREPVRQQESQPVTSSSSSRSSSSSGWDFLGIIFYIIVTYIALAILRYVLLVVLGFLSKAFYYGYVFVSFPFYFLNWMQRLLAKPWFLFYKNNTRSDARNEELREIYGYVKIPLYIILTPLRFVNAVYYNLVVHCFFEMINYLIEVVVPSNDKEGGDDNFALWTLFLPWRIVKYPVWHGALTVVESAIWTVIDTFVPALTLFHGTSPGAAESITQGPGRVCSKDWYSGVWNVGSGNYAGNGIYFAPKRGTAEHYSAGSLIVCRVSLGKTLDLGMAPRHVYDLCGKPNALGVTNWGLKNGYVTGEWWRGDPRARWWEYCMYDWQNRYNDSWRIRPLYVISINEESIQRIPGGMIHWLFNKMVICDIGRYLEKQLG</sequence>
<dbReference type="Gene3D" id="2.30.30.40">
    <property type="entry name" value="SH3 Domains"/>
    <property type="match status" value="1"/>
</dbReference>
<dbReference type="InterPro" id="IPR003646">
    <property type="entry name" value="SH3-like_bac-type"/>
</dbReference>
<feature type="transmembrane region" description="Helical" evidence="1">
    <location>
        <begin position="116"/>
        <end position="140"/>
    </location>
</feature>
<keyword evidence="1" id="KW-0472">Membrane</keyword>
<dbReference type="SUPFAM" id="SSF56399">
    <property type="entry name" value="ADP-ribosylation"/>
    <property type="match status" value="1"/>
</dbReference>
<dbReference type="AlphaFoldDB" id="A0A1H0FR70"/>
<protein>
    <submittedName>
        <fullName evidence="4">SH3 domain-containing protein</fullName>
    </submittedName>
</protein>
<accession>A0A1H0FR70</accession>
<evidence type="ECO:0000313" key="5">
    <source>
        <dbReference type="Proteomes" id="UP000199134"/>
    </source>
</evidence>
<organism evidence="4 5">
    <name type="scientific">Prevotella communis</name>
    <dbReference type="NCBI Taxonomy" id="2913614"/>
    <lineage>
        <taxon>Bacteria</taxon>
        <taxon>Pseudomonadati</taxon>
        <taxon>Bacteroidota</taxon>
        <taxon>Bacteroidia</taxon>
        <taxon>Bacteroidales</taxon>
        <taxon>Prevotellaceae</taxon>
        <taxon>Prevotella</taxon>
    </lineage>
</organism>
<comment type="caution">
    <text evidence="4">The sequence shown here is derived from an EMBL/GenBank/DDBJ whole genome shotgun (WGS) entry which is preliminary data.</text>
</comment>
<evidence type="ECO:0000313" key="4">
    <source>
        <dbReference type="EMBL" id="SDN97032.1"/>
    </source>
</evidence>
<gene>
    <name evidence="4" type="ORF">SAMN04487900_10641</name>
</gene>
<dbReference type="EMBL" id="FNIW01000006">
    <property type="protein sequence ID" value="SDN97032.1"/>
    <property type="molecule type" value="Genomic_DNA"/>
</dbReference>
<feature type="transmembrane region" description="Helical" evidence="1">
    <location>
        <begin position="147"/>
        <end position="165"/>
    </location>
</feature>
<dbReference type="Gene3D" id="3.90.228.10">
    <property type="match status" value="1"/>
</dbReference>
<name>A0A1H0FR70_9BACT</name>
<dbReference type="Pfam" id="PF08239">
    <property type="entry name" value="SH3_3"/>
    <property type="match status" value="1"/>
</dbReference>
<evidence type="ECO:0000256" key="1">
    <source>
        <dbReference type="SAM" id="Phobius"/>
    </source>
</evidence>
<feature type="signal peptide" evidence="2">
    <location>
        <begin position="1"/>
        <end position="24"/>
    </location>
</feature>
<proteinExistence type="predicted"/>